<evidence type="ECO:0000313" key="1">
    <source>
        <dbReference type="EMBL" id="OCA53112.1"/>
    </source>
</evidence>
<keyword evidence="2" id="KW-1185">Reference proteome</keyword>
<protein>
    <submittedName>
        <fullName evidence="1">Uncharacterized protein</fullName>
    </submittedName>
</protein>
<dbReference type="InterPro" id="IPR028957">
    <property type="entry name" value="Imm50"/>
</dbReference>
<gene>
    <name evidence="1" type="ORF">Phpb_03826</name>
</gene>
<reference evidence="2" key="1">
    <citation type="submission" date="2015-11" db="EMBL/GenBank/DDBJ databases">
        <authorList>
            <person name="Tobias N.J."/>
            <person name="Mishra B."/>
            <person name="Gupta D.K."/>
            <person name="Thines M."/>
            <person name="Stinear T.P."/>
            <person name="Bode H.B."/>
        </authorList>
    </citation>
    <scope>NUCLEOTIDE SEQUENCE [LARGE SCALE GENOMIC DNA]</scope>
    <source>
        <strain evidence="2">PB45.5</strain>
    </source>
</reference>
<organism evidence="1 2">
    <name type="scientific">Photorhabdus namnaonensis</name>
    <dbReference type="NCBI Taxonomy" id="1851568"/>
    <lineage>
        <taxon>Bacteria</taxon>
        <taxon>Pseudomonadati</taxon>
        <taxon>Pseudomonadota</taxon>
        <taxon>Gammaproteobacteria</taxon>
        <taxon>Enterobacterales</taxon>
        <taxon>Morganellaceae</taxon>
        <taxon>Photorhabdus</taxon>
    </lineage>
</organism>
<evidence type="ECO:0000313" key="2">
    <source>
        <dbReference type="Proteomes" id="UP000092665"/>
    </source>
</evidence>
<accession>A0A1B8YDJ3</accession>
<dbReference type="EMBL" id="LOIC01000086">
    <property type="protein sequence ID" value="OCA53112.1"/>
    <property type="molecule type" value="Genomic_DNA"/>
</dbReference>
<proteinExistence type="predicted"/>
<comment type="caution">
    <text evidence="1">The sequence shown here is derived from an EMBL/GenBank/DDBJ whole genome shotgun (WGS) entry which is preliminary data.</text>
</comment>
<dbReference type="AlphaFoldDB" id="A0A1B8YDJ3"/>
<sequence length="129" mass="15039">MWFSNAIRNEQIKYMFNNEFDISKAEFISYTFHHYSSLQLCFICKKIPSVYPKKWDDKGFNAMSLVLSMSNINSFESKGNKVGFICSPQISSTHDSTSIEIINKNFYLLCNADFLTIDGITPYIDERWD</sequence>
<dbReference type="Proteomes" id="UP000092665">
    <property type="component" value="Unassembled WGS sequence"/>
</dbReference>
<name>A0A1B8YDJ3_9GAMM</name>
<dbReference type="RefSeq" id="WP_065391733.1">
    <property type="nucleotide sequence ID" value="NZ_CAWMQN010000086.1"/>
</dbReference>
<dbReference type="Pfam" id="PF15594">
    <property type="entry name" value="Imm50"/>
    <property type="match status" value="1"/>
</dbReference>